<accession>A0A9D9N2U8</accession>
<dbReference type="GO" id="GO:0007165">
    <property type="term" value="P:signal transduction"/>
    <property type="evidence" value="ECO:0007669"/>
    <property type="project" value="UniProtKB-KW"/>
</dbReference>
<dbReference type="Pfam" id="PF00015">
    <property type="entry name" value="MCPsignal"/>
    <property type="match status" value="1"/>
</dbReference>
<sequence length="686" mass="74854">MARQKSILKIVSVVLIIVVVLTGIGVSLITYVDVRNDFYNIYRQDLRKGMDLLNTEIKNGYEEMNEMINFFKDSDLSVNEEVVDLFFNSYKLFNVIITDGNGKILFSKNNKTNLSLQSEKNIVQAALAGTPSVNLSITDDNILFTGAVLNIDRQTGARNLFVIQREVITSEFMDNLAQNLNFRVTLFINDVRVASTIRDDSNNSIIGTTLNNDEIYNTVYKEGKVYSGSNLINGEQHLSIYSPIATSDTENKAMAFLGVSIKELKQAILLLSSKIFIAIIVLLVILTVTILVTFQRTVIRPIKMATEAFNNLNGGNGKADMTYRIKVKRNDEIGAMESAINTFIETQQGILIGMEKTSSSLGSVGETLAATSEESASSISEIMANIQSVTNSVEKQNQALAAVKRAMLNTKNGFENLDKLIDNQSAGIVESSASIEQMVGNINSVSASVQKMADEFKELMNITSDEKKRQDDVAAQITDMAEQSQHLAEANAIISQIASQTNLLAMNAAIEAAHAGEAGKGFSVVADEIRKLAENSAEQSRSIKTELESISKSIESVVNLSNMSVKGFANITGKVTNTEHLVSEINNAMAEQKEASEQVLIALHDMNDNAGEVQTNTHSMNEDMKIAEESVANLENIADTVSGSMSEMSLGAKEINDAMSNLSDIVIQTTDSINDVNGKLSSFILR</sequence>
<keyword evidence="5 9" id="KW-0472">Membrane</keyword>
<reference evidence="12" key="1">
    <citation type="submission" date="2020-10" db="EMBL/GenBank/DDBJ databases">
        <authorList>
            <person name="Gilroy R."/>
        </authorList>
    </citation>
    <scope>NUCLEOTIDE SEQUENCE</scope>
    <source>
        <strain evidence="12">10532</strain>
    </source>
</reference>
<dbReference type="EMBL" id="JADIMM010000104">
    <property type="protein sequence ID" value="MBO8458327.1"/>
    <property type="molecule type" value="Genomic_DNA"/>
</dbReference>
<comment type="similarity">
    <text evidence="7">Belongs to the methyl-accepting chemotaxis (MCP) protein family.</text>
</comment>
<name>A0A9D9N2U8_9SPIR</name>
<proteinExistence type="inferred from homology"/>
<evidence type="ECO:0000256" key="3">
    <source>
        <dbReference type="ARBA" id="ARBA00022692"/>
    </source>
</evidence>
<comment type="subcellular location">
    <subcellularLocation>
        <location evidence="1">Cell membrane</location>
        <topology evidence="1">Multi-pass membrane protein</topology>
    </subcellularLocation>
</comment>
<feature type="domain" description="HAMP" evidence="11">
    <location>
        <begin position="296"/>
        <end position="352"/>
    </location>
</feature>
<gene>
    <name evidence="12" type="ORF">IAA81_08915</name>
</gene>
<dbReference type="SUPFAM" id="SSF58104">
    <property type="entry name" value="Methyl-accepting chemotaxis protein (MCP) signaling domain"/>
    <property type="match status" value="1"/>
</dbReference>
<evidence type="ECO:0000256" key="7">
    <source>
        <dbReference type="ARBA" id="ARBA00029447"/>
    </source>
</evidence>
<dbReference type="InterPro" id="IPR003660">
    <property type="entry name" value="HAMP_dom"/>
</dbReference>
<evidence type="ECO:0000256" key="1">
    <source>
        <dbReference type="ARBA" id="ARBA00004651"/>
    </source>
</evidence>
<dbReference type="PANTHER" id="PTHR32089:SF112">
    <property type="entry name" value="LYSOZYME-LIKE PROTEIN-RELATED"/>
    <property type="match status" value="1"/>
</dbReference>
<dbReference type="Proteomes" id="UP000823638">
    <property type="component" value="Unassembled WGS sequence"/>
</dbReference>
<evidence type="ECO:0000259" key="11">
    <source>
        <dbReference type="PROSITE" id="PS50885"/>
    </source>
</evidence>
<keyword evidence="2" id="KW-1003">Cell membrane</keyword>
<dbReference type="Pfam" id="PF17202">
    <property type="entry name" value="sCache_3_3"/>
    <property type="match status" value="1"/>
</dbReference>
<dbReference type="Gene3D" id="6.10.340.10">
    <property type="match status" value="1"/>
</dbReference>
<evidence type="ECO:0000256" key="8">
    <source>
        <dbReference type="PROSITE-ProRule" id="PRU00284"/>
    </source>
</evidence>
<evidence type="ECO:0000256" key="6">
    <source>
        <dbReference type="ARBA" id="ARBA00023224"/>
    </source>
</evidence>
<feature type="domain" description="Methyl-accepting transducer" evidence="10">
    <location>
        <begin position="399"/>
        <end position="621"/>
    </location>
</feature>
<dbReference type="GO" id="GO:0005886">
    <property type="term" value="C:plasma membrane"/>
    <property type="evidence" value="ECO:0007669"/>
    <property type="project" value="UniProtKB-SubCell"/>
</dbReference>
<protein>
    <submittedName>
        <fullName evidence="12">Cache domain-containing protein</fullName>
    </submittedName>
</protein>
<dbReference type="PROSITE" id="PS50885">
    <property type="entry name" value="HAMP"/>
    <property type="match status" value="1"/>
</dbReference>
<organism evidence="12 13">
    <name type="scientific">Candidatus Gallitreponema excrementavium</name>
    <dbReference type="NCBI Taxonomy" id="2840840"/>
    <lineage>
        <taxon>Bacteria</taxon>
        <taxon>Pseudomonadati</taxon>
        <taxon>Spirochaetota</taxon>
        <taxon>Spirochaetia</taxon>
        <taxon>Spirochaetales</taxon>
        <taxon>Candidatus Gallitreponema</taxon>
    </lineage>
</organism>
<keyword evidence="4 9" id="KW-1133">Transmembrane helix</keyword>
<dbReference type="Pfam" id="PF00672">
    <property type="entry name" value="HAMP"/>
    <property type="match status" value="1"/>
</dbReference>
<comment type="caution">
    <text evidence="12">The sequence shown here is derived from an EMBL/GenBank/DDBJ whole genome shotgun (WGS) entry which is preliminary data.</text>
</comment>
<evidence type="ECO:0000256" key="4">
    <source>
        <dbReference type="ARBA" id="ARBA00022989"/>
    </source>
</evidence>
<evidence type="ECO:0000256" key="2">
    <source>
        <dbReference type="ARBA" id="ARBA00022475"/>
    </source>
</evidence>
<evidence type="ECO:0000313" key="13">
    <source>
        <dbReference type="Proteomes" id="UP000823638"/>
    </source>
</evidence>
<dbReference type="InterPro" id="IPR004089">
    <property type="entry name" value="MCPsignal_dom"/>
</dbReference>
<dbReference type="PROSITE" id="PS50111">
    <property type="entry name" value="CHEMOTAXIS_TRANSDUC_2"/>
    <property type="match status" value="1"/>
</dbReference>
<dbReference type="SMART" id="SM00283">
    <property type="entry name" value="MA"/>
    <property type="match status" value="1"/>
</dbReference>
<dbReference type="CDD" id="cd06225">
    <property type="entry name" value="HAMP"/>
    <property type="match status" value="1"/>
</dbReference>
<dbReference type="SMART" id="SM00304">
    <property type="entry name" value="HAMP"/>
    <property type="match status" value="1"/>
</dbReference>
<dbReference type="Gene3D" id="1.10.287.950">
    <property type="entry name" value="Methyl-accepting chemotaxis protein"/>
    <property type="match status" value="1"/>
</dbReference>
<dbReference type="PANTHER" id="PTHR32089">
    <property type="entry name" value="METHYL-ACCEPTING CHEMOTAXIS PROTEIN MCPB"/>
    <property type="match status" value="1"/>
</dbReference>
<keyword evidence="6 8" id="KW-0807">Transducer</keyword>
<keyword evidence="3 9" id="KW-0812">Transmembrane</keyword>
<dbReference type="InterPro" id="IPR033463">
    <property type="entry name" value="sCache_3"/>
</dbReference>
<evidence type="ECO:0000259" key="10">
    <source>
        <dbReference type="PROSITE" id="PS50111"/>
    </source>
</evidence>
<evidence type="ECO:0000256" key="5">
    <source>
        <dbReference type="ARBA" id="ARBA00023136"/>
    </source>
</evidence>
<feature type="transmembrane region" description="Helical" evidence="9">
    <location>
        <begin position="7"/>
        <end position="32"/>
    </location>
</feature>
<reference evidence="12" key="2">
    <citation type="journal article" date="2021" name="PeerJ">
        <title>Extensive microbial diversity within the chicken gut microbiome revealed by metagenomics and culture.</title>
        <authorList>
            <person name="Gilroy R."/>
            <person name="Ravi A."/>
            <person name="Getino M."/>
            <person name="Pursley I."/>
            <person name="Horton D.L."/>
            <person name="Alikhan N.F."/>
            <person name="Baker D."/>
            <person name="Gharbi K."/>
            <person name="Hall N."/>
            <person name="Watson M."/>
            <person name="Adriaenssens E.M."/>
            <person name="Foster-Nyarko E."/>
            <person name="Jarju S."/>
            <person name="Secka A."/>
            <person name="Antonio M."/>
            <person name="Oren A."/>
            <person name="Chaudhuri R.R."/>
            <person name="La Ragione R."/>
            <person name="Hildebrand F."/>
            <person name="Pallen M.J."/>
        </authorList>
    </citation>
    <scope>NUCLEOTIDE SEQUENCE</scope>
    <source>
        <strain evidence="12">10532</strain>
    </source>
</reference>
<feature type="transmembrane region" description="Helical" evidence="9">
    <location>
        <begin position="275"/>
        <end position="294"/>
    </location>
</feature>
<dbReference type="AlphaFoldDB" id="A0A9D9N2U8"/>
<evidence type="ECO:0000256" key="9">
    <source>
        <dbReference type="SAM" id="Phobius"/>
    </source>
</evidence>
<evidence type="ECO:0000313" key="12">
    <source>
        <dbReference type="EMBL" id="MBO8458327.1"/>
    </source>
</evidence>